<organism evidence="3 4">
    <name type="scientific">Caloramator australicus RC3</name>
    <dbReference type="NCBI Taxonomy" id="857293"/>
    <lineage>
        <taxon>Bacteria</taxon>
        <taxon>Bacillati</taxon>
        <taxon>Bacillota</taxon>
        <taxon>Clostridia</taxon>
        <taxon>Eubacteriales</taxon>
        <taxon>Clostridiaceae</taxon>
        <taxon>Caloramator</taxon>
    </lineage>
</organism>
<dbReference type="InterPro" id="IPR029052">
    <property type="entry name" value="Metallo-depent_PP-like"/>
</dbReference>
<accession>I7KAC8</accession>
<dbReference type="eggNOG" id="COG1408">
    <property type="taxonomic scope" value="Bacteria"/>
</dbReference>
<evidence type="ECO:0000259" key="2">
    <source>
        <dbReference type="Pfam" id="PF00149"/>
    </source>
</evidence>
<proteinExistence type="predicted"/>
<protein>
    <submittedName>
        <fullName evidence="3">Phosphoesterase, puative</fullName>
    </submittedName>
</protein>
<sequence length="384" mass="44654">MKVINYIFIILFLGIYGLINFYIGLRAYKALSYLSISNGILYWGFFVILASSTFVVRIFDNKFRGKFFYIFELISNYWLAILVYSLIILLFYDIIGIVAKIFGLNEFWINPKFMILRLLVSTCVLILIFIYGNMNAKDIVISEYEIRTDKKLPKEELKIVLASDFHLGNIINERRLKIFINKVNEINPDIVLLAGDIIDENHEIFDRLEMDKLFKKLKVKYGIFACLGNHEYFRENTDEIKKSLEKGNIKVLRDEVVDIGDFLTIIGREDAVFNRFGGKRKSIDEFFKAVDKNRYIILLDHQPKEIDEAIHYGVDLQVSGHTHKGQFFPINLFTKRLFVNDYGHYAKGEYNLIVTSGFGTWGPPIRIGSRSEIVVIKLIQKQGI</sequence>
<keyword evidence="1" id="KW-0472">Membrane</keyword>
<dbReference type="OrthoDB" id="9780884at2"/>
<dbReference type="AlphaFoldDB" id="I7KAC8"/>
<dbReference type="GO" id="GO:0016787">
    <property type="term" value="F:hydrolase activity"/>
    <property type="evidence" value="ECO:0007669"/>
    <property type="project" value="InterPro"/>
</dbReference>
<dbReference type="SUPFAM" id="SSF56300">
    <property type="entry name" value="Metallo-dependent phosphatases"/>
    <property type="match status" value="1"/>
</dbReference>
<dbReference type="RefSeq" id="WP_008909940.1">
    <property type="nucleotide sequence ID" value="NZ_CAKP01000138.1"/>
</dbReference>
<dbReference type="CDD" id="cd07385">
    <property type="entry name" value="MPP_YkuE_C"/>
    <property type="match status" value="1"/>
</dbReference>
<evidence type="ECO:0000256" key="1">
    <source>
        <dbReference type="SAM" id="Phobius"/>
    </source>
</evidence>
<dbReference type="PANTHER" id="PTHR31302:SF0">
    <property type="entry name" value="TRANSMEMBRANE PROTEIN WITH METALLOPHOSPHOESTERASE DOMAIN"/>
    <property type="match status" value="1"/>
</dbReference>
<dbReference type="STRING" id="857293.CAAU_2614"/>
<dbReference type="Gene3D" id="3.60.21.10">
    <property type="match status" value="1"/>
</dbReference>
<keyword evidence="4" id="KW-1185">Reference proteome</keyword>
<keyword evidence="1" id="KW-1133">Transmembrane helix</keyword>
<keyword evidence="1" id="KW-0812">Transmembrane</keyword>
<gene>
    <name evidence="3" type="ORF">CAAU_2614</name>
</gene>
<reference evidence="3 4" key="1">
    <citation type="journal article" date="2011" name="J. Bacteriol.">
        <title>Draft genome sequence of Caloramator australicus strain RC3T, a thermoanaerobe from the Great Artesian Basin of Australia.</title>
        <authorList>
            <person name="Ogg C.D."/>
            <person name="Patel B.K.C."/>
        </authorList>
    </citation>
    <scope>NUCLEOTIDE SEQUENCE [LARGE SCALE GENOMIC DNA]</scope>
    <source>
        <strain evidence="3 4">RC3</strain>
    </source>
</reference>
<dbReference type="PANTHER" id="PTHR31302">
    <property type="entry name" value="TRANSMEMBRANE PROTEIN WITH METALLOPHOSPHOESTERASE DOMAIN-RELATED"/>
    <property type="match status" value="1"/>
</dbReference>
<comment type="caution">
    <text evidence="3">The sequence shown here is derived from an EMBL/GenBank/DDBJ whole genome shotgun (WGS) entry which is preliminary data.</text>
</comment>
<feature type="transmembrane region" description="Helical" evidence="1">
    <location>
        <begin position="114"/>
        <end position="132"/>
    </location>
</feature>
<feature type="domain" description="Calcineurin-like phosphoesterase" evidence="2">
    <location>
        <begin position="157"/>
        <end position="324"/>
    </location>
</feature>
<feature type="transmembrane region" description="Helical" evidence="1">
    <location>
        <begin position="40"/>
        <end position="59"/>
    </location>
</feature>
<dbReference type="Pfam" id="PF00149">
    <property type="entry name" value="Metallophos"/>
    <property type="match status" value="1"/>
</dbReference>
<dbReference type="InterPro" id="IPR051158">
    <property type="entry name" value="Metallophosphoesterase_sf"/>
</dbReference>
<evidence type="ECO:0000313" key="3">
    <source>
        <dbReference type="EMBL" id="CCJ34697.1"/>
    </source>
</evidence>
<name>I7KAC8_9CLOT</name>
<dbReference type="EMBL" id="CAKP01000138">
    <property type="protein sequence ID" value="CCJ34697.1"/>
    <property type="molecule type" value="Genomic_DNA"/>
</dbReference>
<dbReference type="InterPro" id="IPR004843">
    <property type="entry name" value="Calcineurin-like_PHP"/>
</dbReference>
<feature type="transmembrane region" description="Helical" evidence="1">
    <location>
        <begin position="6"/>
        <end position="28"/>
    </location>
</feature>
<evidence type="ECO:0000313" key="4">
    <source>
        <dbReference type="Proteomes" id="UP000007652"/>
    </source>
</evidence>
<dbReference type="Proteomes" id="UP000007652">
    <property type="component" value="Unassembled WGS sequence"/>
</dbReference>
<feature type="transmembrane region" description="Helical" evidence="1">
    <location>
        <begin position="79"/>
        <end position="102"/>
    </location>
</feature>